<feature type="region of interest" description="Disordered" evidence="1">
    <location>
        <begin position="397"/>
        <end position="473"/>
    </location>
</feature>
<name>A0A3D9SUQ3_9ACTN</name>
<evidence type="ECO:0000259" key="2">
    <source>
        <dbReference type="PROSITE" id="PS50234"/>
    </source>
</evidence>
<gene>
    <name evidence="3" type="ORF">DFJ69_3238</name>
</gene>
<keyword evidence="4" id="KW-1185">Reference proteome</keyword>
<dbReference type="PANTHER" id="PTHR10579:SF43">
    <property type="entry name" value="ZINC FINGER (C3HC4-TYPE RING FINGER) FAMILY PROTEIN"/>
    <property type="match status" value="1"/>
</dbReference>
<sequence>MTAAEISVDRDVVGVGREFAVAIRTTPLAAAPPLSGPGAAYVIALDASPSMSWPAEKDGETSRWRLAVQAVVELVRQLPPGDRIGLVAFDHQARPLVVDRPVSELRGTLEAVLGNESPPPYGGTNIEEALETSYRMLANSPAPSRRVILFSDGDPNTGVTTAEGLAAPAQRAAQHDVYTDTIGMGADADVDLLLALSVGGGCGHVSSKEGARERVTEIAARLARWGQNVAAPGGELDVEVHPFFPVAGVYQLVPTRRRLEVSVRKGDGGGQRLVIPLGAVGAGDQQPLFVLRLTAPDRVVRRRVDIVEATGSLRGTNGGALGKAVGSVQGVAEQESAPRLDRLMAEIDAIDTEARIARRLNETEPSRYDEVYREAIEEAQSRGLDELAGTYEASLDGLRHGQAPGDVRNEQRATSSTSKTSANRLLQARPELDPGLVARGGGRESRADRADRLRRSRPDDGWGEDSETEDRRG</sequence>
<feature type="compositionally biased region" description="Basic and acidic residues" evidence="1">
    <location>
        <begin position="441"/>
        <end position="460"/>
    </location>
</feature>
<feature type="compositionally biased region" description="Acidic residues" evidence="1">
    <location>
        <begin position="461"/>
        <end position="473"/>
    </location>
</feature>
<feature type="compositionally biased region" description="Polar residues" evidence="1">
    <location>
        <begin position="412"/>
        <end position="424"/>
    </location>
</feature>
<dbReference type="EMBL" id="QTTT01000001">
    <property type="protein sequence ID" value="REE97763.1"/>
    <property type="molecule type" value="Genomic_DNA"/>
</dbReference>
<dbReference type="Pfam" id="PF13519">
    <property type="entry name" value="VWA_2"/>
    <property type="match status" value="1"/>
</dbReference>
<organism evidence="3 4">
    <name type="scientific">Thermomonospora umbrina</name>
    <dbReference type="NCBI Taxonomy" id="111806"/>
    <lineage>
        <taxon>Bacteria</taxon>
        <taxon>Bacillati</taxon>
        <taxon>Actinomycetota</taxon>
        <taxon>Actinomycetes</taxon>
        <taxon>Streptosporangiales</taxon>
        <taxon>Thermomonosporaceae</taxon>
        <taxon>Thermomonospora</taxon>
    </lineage>
</organism>
<protein>
    <submittedName>
        <fullName evidence="3">von Willebrand factor type A domain-containing protein</fullName>
    </submittedName>
</protein>
<proteinExistence type="predicted"/>
<dbReference type="PROSITE" id="PS50234">
    <property type="entry name" value="VWFA"/>
    <property type="match status" value="1"/>
</dbReference>
<dbReference type="Proteomes" id="UP000256661">
    <property type="component" value="Unassembled WGS sequence"/>
</dbReference>
<dbReference type="Gene3D" id="3.40.50.410">
    <property type="entry name" value="von Willebrand factor, type A domain"/>
    <property type="match status" value="1"/>
</dbReference>
<dbReference type="CDD" id="cd00198">
    <property type="entry name" value="vWFA"/>
    <property type="match status" value="1"/>
</dbReference>
<reference evidence="3 4" key="1">
    <citation type="submission" date="2018-08" db="EMBL/GenBank/DDBJ databases">
        <title>Sequencing the genomes of 1000 actinobacteria strains.</title>
        <authorList>
            <person name="Klenk H.-P."/>
        </authorList>
    </citation>
    <scope>NUCLEOTIDE SEQUENCE [LARGE SCALE GENOMIC DNA]</scope>
    <source>
        <strain evidence="3 4">DSM 43927</strain>
    </source>
</reference>
<evidence type="ECO:0000313" key="4">
    <source>
        <dbReference type="Proteomes" id="UP000256661"/>
    </source>
</evidence>
<dbReference type="SMART" id="SM00327">
    <property type="entry name" value="VWA"/>
    <property type="match status" value="1"/>
</dbReference>
<comment type="caution">
    <text evidence="3">The sequence shown here is derived from an EMBL/GenBank/DDBJ whole genome shotgun (WGS) entry which is preliminary data.</text>
</comment>
<dbReference type="InterPro" id="IPR002035">
    <property type="entry name" value="VWF_A"/>
</dbReference>
<dbReference type="InterPro" id="IPR051266">
    <property type="entry name" value="CLCR"/>
</dbReference>
<evidence type="ECO:0000256" key="1">
    <source>
        <dbReference type="SAM" id="MobiDB-lite"/>
    </source>
</evidence>
<evidence type="ECO:0000313" key="3">
    <source>
        <dbReference type="EMBL" id="REE97763.1"/>
    </source>
</evidence>
<feature type="domain" description="VWFA" evidence="2">
    <location>
        <begin position="40"/>
        <end position="222"/>
    </location>
</feature>
<dbReference type="AlphaFoldDB" id="A0A3D9SUQ3"/>
<dbReference type="PANTHER" id="PTHR10579">
    <property type="entry name" value="CALCIUM-ACTIVATED CHLORIDE CHANNEL REGULATOR"/>
    <property type="match status" value="1"/>
</dbReference>
<dbReference type="InterPro" id="IPR036465">
    <property type="entry name" value="vWFA_dom_sf"/>
</dbReference>
<dbReference type="SUPFAM" id="SSF53300">
    <property type="entry name" value="vWA-like"/>
    <property type="match status" value="1"/>
</dbReference>
<dbReference type="RefSeq" id="WP_116023209.1">
    <property type="nucleotide sequence ID" value="NZ_QTTT01000001.1"/>
</dbReference>
<dbReference type="OrthoDB" id="9798107at2"/>
<accession>A0A3D9SUQ3</accession>